<evidence type="ECO:0000256" key="1">
    <source>
        <dbReference type="ARBA" id="ARBA00023015"/>
    </source>
</evidence>
<gene>
    <name evidence="4" type="ORF">GCM10010326_61930</name>
</gene>
<feature type="domain" description="Putative zinc-finger" evidence="3">
    <location>
        <begin position="63"/>
        <end position="94"/>
    </location>
</feature>
<dbReference type="InterPro" id="IPR041916">
    <property type="entry name" value="Anti_sigma_zinc_sf"/>
</dbReference>
<protein>
    <recommendedName>
        <fullName evidence="3">Putative zinc-finger domain-containing protein</fullName>
    </recommendedName>
</protein>
<sequence>MPSAPAVRHHWSRYFPPDASCLASFIDRPGAPGELQGALNRGRVPAVARRAGSVTRHEVLMHVRHLLGAHVLGALEPEEDRAVAAHLRRCAPCRAAYLEAAEASSLLALLTEADLEPTEESPSGPDAE</sequence>
<evidence type="ECO:0000256" key="2">
    <source>
        <dbReference type="ARBA" id="ARBA00023163"/>
    </source>
</evidence>
<dbReference type="Proteomes" id="UP000600946">
    <property type="component" value="Unassembled WGS sequence"/>
</dbReference>
<accession>A0ABQ3AM79</accession>
<keyword evidence="1" id="KW-0805">Transcription regulation</keyword>
<reference evidence="5" key="1">
    <citation type="journal article" date="2019" name="Int. J. Syst. Evol. Microbiol.">
        <title>The Global Catalogue of Microorganisms (GCM) 10K type strain sequencing project: providing services to taxonomists for standard genome sequencing and annotation.</title>
        <authorList>
            <consortium name="The Broad Institute Genomics Platform"/>
            <consortium name="The Broad Institute Genome Sequencing Center for Infectious Disease"/>
            <person name="Wu L."/>
            <person name="Ma J."/>
        </authorList>
    </citation>
    <scope>NUCLEOTIDE SEQUENCE [LARGE SCALE GENOMIC DNA]</scope>
    <source>
        <strain evidence="5">JCM 4594</strain>
    </source>
</reference>
<evidence type="ECO:0000313" key="4">
    <source>
        <dbReference type="EMBL" id="GGY58858.1"/>
    </source>
</evidence>
<dbReference type="RefSeq" id="WP_373300262.1">
    <property type="nucleotide sequence ID" value="NZ_BMUU01000013.1"/>
</dbReference>
<keyword evidence="5" id="KW-1185">Reference proteome</keyword>
<dbReference type="GeneID" id="96295884"/>
<evidence type="ECO:0000259" key="3">
    <source>
        <dbReference type="Pfam" id="PF13490"/>
    </source>
</evidence>
<proteinExistence type="predicted"/>
<dbReference type="Gene3D" id="1.10.10.1320">
    <property type="entry name" value="Anti-sigma factor, zinc-finger domain"/>
    <property type="match status" value="1"/>
</dbReference>
<dbReference type="EMBL" id="BMUU01000013">
    <property type="protein sequence ID" value="GGY58858.1"/>
    <property type="molecule type" value="Genomic_DNA"/>
</dbReference>
<dbReference type="InterPro" id="IPR027383">
    <property type="entry name" value="Znf_put"/>
</dbReference>
<dbReference type="Pfam" id="PF13490">
    <property type="entry name" value="zf-HC2"/>
    <property type="match status" value="1"/>
</dbReference>
<name>A0ABQ3AM79_9ACTN</name>
<keyword evidence="2" id="KW-0804">Transcription</keyword>
<comment type="caution">
    <text evidence="4">The sequence shown here is derived from an EMBL/GenBank/DDBJ whole genome shotgun (WGS) entry which is preliminary data.</text>
</comment>
<organism evidence="4 5">
    <name type="scientific">Streptomyces xanthochromogenes</name>
    <dbReference type="NCBI Taxonomy" id="67384"/>
    <lineage>
        <taxon>Bacteria</taxon>
        <taxon>Bacillati</taxon>
        <taxon>Actinomycetota</taxon>
        <taxon>Actinomycetes</taxon>
        <taxon>Kitasatosporales</taxon>
        <taxon>Streptomycetaceae</taxon>
        <taxon>Streptomyces</taxon>
    </lineage>
</organism>
<evidence type="ECO:0000313" key="5">
    <source>
        <dbReference type="Proteomes" id="UP000600946"/>
    </source>
</evidence>